<accession>A0A183EP85</accession>
<dbReference type="GO" id="GO:0005737">
    <property type="term" value="C:cytoplasm"/>
    <property type="evidence" value="ECO:0007669"/>
    <property type="project" value="TreeGrafter"/>
</dbReference>
<dbReference type="AlphaFoldDB" id="A0A183EP85"/>
<dbReference type="PANTHER" id="PTHR21191:SF15">
    <property type="entry name" value="AQUAPORIN"/>
    <property type="match status" value="1"/>
</dbReference>
<name>A0A183EP85_9BILA</name>
<sequence>LVFSTQLAAAYLSYFFARSFWKMGLHRKHNELLNADHCEADLTATGSLIEGFATFGGKAVEFFTTEWYTDPRFRTLINCIFAGFITAIGEFLFT</sequence>
<organism evidence="1">
    <name type="scientific">Gongylonema pulchrum</name>
    <dbReference type="NCBI Taxonomy" id="637853"/>
    <lineage>
        <taxon>Eukaryota</taxon>
        <taxon>Metazoa</taxon>
        <taxon>Ecdysozoa</taxon>
        <taxon>Nematoda</taxon>
        <taxon>Chromadorea</taxon>
        <taxon>Rhabditida</taxon>
        <taxon>Spirurina</taxon>
        <taxon>Spiruromorpha</taxon>
        <taxon>Spiruroidea</taxon>
        <taxon>Gongylonematidae</taxon>
        <taxon>Gongylonema</taxon>
    </lineage>
</organism>
<dbReference type="GO" id="GO:0015267">
    <property type="term" value="F:channel activity"/>
    <property type="evidence" value="ECO:0007669"/>
    <property type="project" value="TreeGrafter"/>
</dbReference>
<dbReference type="PANTHER" id="PTHR21191">
    <property type="entry name" value="AQUAPORIN"/>
    <property type="match status" value="1"/>
</dbReference>
<dbReference type="WBParaSite" id="GPUH_0002280301-mRNA-1">
    <property type="protein sequence ID" value="GPUH_0002280301-mRNA-1"/>
    <property type="gene ID" value="GPUH_0002280301"/>
</dbReference>
<reference evidence="1" key="1">
    <citation type="submission" date="2016-06" db="UniProtKB">
        <authorList>
            <consortium name="WormBaseParasite"/>
        </authorList>
    </citation>
    <scope>IDENTIFICATION</scope>
</reference>
<dbReference type="InterPro" id="IPR051883">
    <property type="entry name" value="AQP11/12_channel"/>
</dbReference>
<evidence type="ECO:0000313" key="1">
    <source>
        <dbReference type="WBParaSite" id="GPUH_0002280301-mRNA-1"/>
    </source>
</evidence>
<protein>
    <submittedName>
        <fullName evidence="1">ABC transmembrane type-1 domain-containing protein</fullName>
    </submittedName>
</protein>
<proteinExistence type="predicted"/>